<accession>A0A226WKR7</accession>
<reference evidence="2" key="1">
    <citation type="submission" date="2017-01" db="EMBL/GenBank/DDBJ databases">
        <title>Genome Analysis of Deinococcus marmoris KOPRI26562.</title>
        <authorList>
            <person name="Kim J.H."/>
            <person name="Oh H.-M."/>
        </authorList>
    </citation>
    <scope>NUCLEOTIDE SEQUENCE [LARGE SCALE GENOMIC DNA]</scope>
    <source>
        <strain evidence="2">PAMC 26633</strain>
    </source>
</reference>
<gene>
    <name evidence="1" type="ORF">BSU04_45355</name>
</gene>
<evidence type="ECO:0000313" key="2">
    <source>
        <dbReference type="Proteomes" id="UP000214720"/>
    </source>
</evidence>
<organism evidence="1 2">
    <name type="scientific">Caballeronia sordidicola</name>
    <name type="common">Burkholderia sordidicola</name>
    <dbReference type="NCBI Taxonomy" id="196367"/>
    <lineage>
        <taxon>Bacteria</taxon>
        <taxon>Pseudomonadati</taxon>
        <taxon>Pseudomonadota</taxon>
        <taxon>Betaproteobacteria</taxon>
        <taxon>Burkholderiales</taxon>
        <taxon>Burkholderiaceae</taxon>
        <taxon>Caballeronia</taxon>
    </lineage>
</organism>
<name>A0A226WKR7_CABSO</name>
<proteinExistence type="predicted"/>
<protein>
    <recommendedName>
        <fullName evidence="3">Transposase</fullName>
    </recommendedName>
</protein>
<sequence length="104" mass="11628">MVGMVVKQSRKEVEWRQRLARFATCGQQIKSFCKAELVSEATFYRWRKQLAERGDATPAVGFVDVGVMSSTPEAQSMTQDQLASAALEVRLDLGDGVVLHIVRR</sequence>
<evidence type="ECO:0000313" key="1">
    <source>
        <dbReference type="EMBL" id="OXC71781.1"/>
    </source>
</evidence>
<dbReference type="Proteomes" id="UP000214720">
    <property type="component" value="Unassembled WGS sequence"/>
</dbReference>
<dbReference type="NCBIfam" id="NF047593">
    <property type="entry name" value="IS66_ISAeme5_TnpA"/>
    <property type="match status" value="1"/>
</dbReference>
<dbReference type="EMBL" id="MTHB01000297">
    <property type="protein sequence ID" value="OXC71781.1"/>
    <property type="molecule type" value="Genomic_DNA"/>
</dbReference>
<dbReference type="AlphaFoldDB" id="A0A226WKR7"/>
<comment type="caution">
    <text evidence="1">The sequence shown here is derived from an EMBL/GenBank/DDBJ whole genome shotgun (WGS) entry which is preliminary data.</text>
</comment>
<dbReference type="OrthoDB" id="9816028at2"/>
<evidence type="ECO:0008006" key="3">
    <source>
        <dbReference type="Google" id="ProtNLM"/>
    </source>
</evidence>
<dbReference type="RefSeq" id="WP_089166307.1">
    <property type="nucleotide sequence ID" value="NZ_MTHB01000297.1"/>
</dbReference>